<dbReference type="GO" id="GO:0008757">
    <property type="term" value="F:S-adenosylmethionine-dependent methyltransferase activity"/>
    <property type="evidence" value="ECO:0007669"/>
    <property type="project" value="InterPro"/>
</dbReference>
<organism evidence="2">
    <name type="scientific">marine sediment metagenome</name>
    <dbReference type="NCBI Taxonomy" id="412755"/>
    <lineage>
        <taxon>unclassified sequences</taxon>
        <taxon>metagenomes</taxon>
        <taxon>ecological metagenomes</taxon>
    </lineage>
</organism>
<dbReference type="Gene3D" id="3.40.50.150">
    <property type="entry name" value="Vaccinia Virus protein VP39"/>
    <property type="match status" value="1"/>
</dbReference>
<accession>X1B3B9</accession>
<dbReference type="InterPro" id="IPR029063">
    <property type="entry name" value="SAM-dependent_MTases_sf"/>
</dbReference>
<proteinExistence type="predicted"/>
<reference evidence="2" key="1">
    <citation type="journal article" date="2014" name="Front. Microbiol.">
        <title>High frequency of phylogenetically diverse reductive dehalogenase-homologous genes in deep subseafloor sedimentary metagenomes.</title>
        <authorList>
            <person name="Kawai M."/>
            <person name="Futagami T."/>
            <person name="Toyoda A."/>
            <person name="Takaki Y."/>
            <person name="Nishi S."/>
            <person name="Hori S."/>
            <person name="Arai W."/>
            <person name="Tsubouchi T."/>
            <person name="Morono Y."/>
            <person name="Uchiyama I."/>
            <person name="Ito T."/>
            <person name="Fujiyama A."/>
            <person name="Inagaki F."/>
            <person name="Takami H."/>
        </authorList>
    </citation>
    <scope>NUCLEOTIDE SEQUENCE</scope>
    <source>
        <strain evidence="2">Expedition CK06-06</strain>
    </source>
</reference>
<feature type="domain" description="Methyltransferase type 11" evidence="1">
    <location>
        <begin position="83"/>
        <end position="159"/>
    </location>
</feature>
<name>X1B3B9_9ZZZZ</name>
<sequence length="252" mass="29289">MNKDNLDVDFSGEVLYGDDFNYEKIKEWFEDEKEGYAEIIGKNYTYGEHELNKFHGFNKIKNNNFNKVLLFGGAFGFEVLPIIGKIKEVYIADPSKKLRKDKLKGKTLNYVTPSIESKLSFHADSFDLVTCFGVLHHIPNVSSVIKELARVLKPGGFLLLREPIITMGDWTRERRNLTKRERGIPVHLLKKIILNENLKIVYAKKVIFPITRRISLNNRFVILLDSLLSTLFSWNYHYHPRNIFQKLQPGSI</sequence>
<evidence type="ECO:0000313" key="2">
    <source>
        <dbReference type="EMBL" id="GAG78733.1"/>
    </source>
</evidence>
<dbReference type="AlphaFoldDB" id="X1B3B9"/>
<dbReference type="InterPro" id="IPR013216">
    <property type="entry name" value="Methyltransf_11"/>
</dbReference>
<dbReference type="Pfam" id="PF08241">
    <property type="entry name" value="Methyltransf_11"/>
    <property type="match status" value="1"/>
</dbReference>
<feature type="non-terminal residue" evidence="2">
    <location>
        <position position="252"/>
    </location>
</feature>
<comment type="caution">
    <text evidence="2">The sequence shown here is derived from an EMBL/GenBank/DDBJ whole genome shotgun (WGS) entry which is preliminary data.</text>
</comment>
<evidence type="ECO:0000259" key="1">
    <source>
        <dbReference type="Pfam" id="PF08241"/>
    </source>
</evidence>
<dbReference type="CDD" id="cd02440">
    <property type="entry name" value="AdoMet_MTases"/>
    <property type="match status" value="1"/>
</dbReference>
<dbReference type="SUPFAM" id="SSF53335">
    <property type="entry name" value="S-adenosyl-L-methionine-dependent methyltransferases"/>
    <property type="match status" value="1"/>
</dbReference>
<gene>
    <name evidence="2" type="ORF">S01H4_35440</name>
</gene>
<protein>
    <recommendedName>
        <fullName evidence="1">Methyltransferase type 11 domain-containing protein</fullName>
    </recommendedName>
</protein>
<dbReference type="EMBL" id="BART01018845">
    <property type="protein sequence ID" value="GAG78733.1"/>
    <property type="molecule type" value="Genomic_DNA"/>
</dbReference>